<evidence type="ECO:0000313" key="2">
    <source>
        <dbReference type="Proteomes" id="UP000540423"/>
    </source>
</evidence>
<reference evidence="1 2" key="1">
    <citation type="submission" date="2020-08" db="EMBL/GenBank/DDBJ databases">
        <title>Genomic Encyclopedia of Type Strains, Phase IV (KMG-IV): sequencing the most valuable type-strain genomes for metagenomic binning, comparative biology and taxonomic classification.</title>
        <authorList>
            <person name="Goeker M."/>
        </authorList>
    </citation>
    <scope>NUCLEOTIDE SEQUENCE [LARGE SCALE GENOMIC DNA]</scope>
    <source>
        <strain evidence="1 2">DSM 40141</strain>
    </source>
</reference>
<keyword evidence="2" id="KW-1185">Reference proteome</keyword>
<gene>
    <name evidence="1" type="ORF">HNQ79_003543</name>
</gene>
<dbReference type="AlphaFoldDB" id="A0A7X0LPZ6"/>
<evidence type="ECO:0000313" key="1">
    <source>
        <dbReference type="EMBL" id="MBB6437068.1"/>
    </source>
</evidence>
<dbReference type="EMBL" id="JACHEM010000008">
    <property type="protein sequence ID" value="MBB6437068.1"/>
    <property type="molecule type" value="Genomic_DNA"/>
</dbReference>
<name>A0A7X0LPZ6_9ACTN</name>
<comment type="caution">
    <text evidence="1">The sequence shown here is derived from an EMBL/GenBank/DDBJ whole genome shotgun (WGS) entry which is preliminary data.</text>
</comment>
<sequence>MLWADGRWVDSTPMSVLAREWAVHRGGMSGADTRRGTP</sequence>
<organism evidence="1 2">
    <name type="scientific">Streptomyces candidus</name>
    <dbReference type="NCBI Taxonomy" id="67283"/>
    <lineage>
        <taxon>Bacteria</taxon>
        <taxon>Bacillati</taxon>
        <taxon>Actinomycetota</taxon>
        <taxon>Actinomycetes</taxon>
        <taxon>Kitasatosporales</taxon>
        <taxon>Streptomycetaceae</taxon>
        <taxon>Streptomyces</taxon>
    </lineage>
</organism>
<proteinExistence type="predicted"/>
<dbReference type="Proteomes" id="UP000540423">
    <property type="component" value="Unassembled WGS sequence"/>
</dbReference>
<protein>
    <submittedName>
        <fullName evidence="1">Uncharacterized protein</fullName>
    </submittedName>
</protein>
<accession>A0A7X0LPZ6</accession>